<comment type="caution">
    <text evidence="2">The sequence shown here is derived from an EMBL/GenBank/DDBJ whole genome shotgun (WGS) entry which is preliminary data.</text>
</comment>
<proteinExistence type="predicted"/>
<reference evidence="2 3" key="1">
    <citation type="journal article" date="2015" name="Nature">
        <title>rRNA introns, odd ribosomes, and small enigmatic genomes across a large radiation of phyla.</title>
        <authorList>
            <person name="Brown C.T."/>
            <person name="Hug L.A."/>
            <person name="Thomas B.C."/>
            <person name="Sharon I."/>
            <person name="Castelle C.J."/>
            <person name="Singh A."/>
            <person name="Wilkins M.J."/>
            <person name="Williams K.H."/>
            <person name="Banfield J.F."/>
        </authorList>
    </citation>
    <scope>NUCLEOTIDE SEQUENCE [LARGE SCALE GENOMIC DNA]</scope>
</reference>
<dbReference type="InterPro" id="IPR050742">
    <property type="entry name" value="Helicase_Restrict-Modif_Enz"/>
</dbReference>
<evidence type="ECO:0000259" key="1">
    <source>
        <dbReference type="SMART" id="SM00487"/>
    </source>
</evidence>
<feature type="domain" description="Helicase ATP-binding" evidence="1">
    <location>
        <begin position="33"/>
        <end position="281"/>
    </location>
</feature>
<dbReference type="Pfam" id="PF04851">
    <property type="entry name" value="ResIII"/>
    <property type="match status" value="1"/>
</dbReference>
<dbReference type="GO" id="GO:0003677">
    <property type="term" value="F:DNA binding"/>
    <property type="evidence" value="ECO:0007669"/>
    <property type="project" value="InterPro"/>
</dbReference>
<evidence type="ECO:0000313" key="3">
    <source>
        <dbReference type="Proteomes" id="UP000034646"/>
    </source>
</evidence>
<sequence>MENLYEKLNTQKDAIKKYAPNVIAIPKYILDNLKYEFFDWQKEAFENLLMYENDHKKYPAHLMFNMATGTGKTLLMAGAVLYYYKQGYRKFIFFVNQNNIVDKTENNFIDKTHYKYLFKEKIVVDDKTIEIKKVNTFSKNTNNIEIKFTTIQKLYNDIHIEKENQVYLDDLIKKDIVMLADEAHHLNADTKSKNGQEALELNIELKENASEKEIEKKGWEHTVIELLLNKNGKSEGNKNILLEFTATIPENQKVVDKYAPKTIYKFGLKEFLSAGYTKEINLVSSTLEKKERILQVLIFNWYRHTIALKNNISNFKPVILFRSKTINESEKDFEYFLKLVKKLETNDFDFLKNIQDKFNEEEEIYEQGKSRVLDVVEFIKKENIKKVEIIKFIKDNFEERNCIITNSKTNKTQTEKTDEDQEKLLNSLENKNNHIRAIFTVNRLTEGWDVLNLFDIVRLYKGRDEGQDTKGERKAGSATISEIQLIGRGVRYCPFTHKDMQKNKRKFDENLKNEMRVLEELYYHSDSDHRYIDELKRELKKKGFIDDGKIIKRFKLKKEFIDSDFYKDIMVWKNEQIDNPERKKTTLEDLRKDFEFKYDLHNLGIKEQELDFDSDDTDKERLVISESGSKTIPIKIKVFDKHIFYKALSEKAKADKSLFRFELLKEELNIESIEDFRKDFIGNFEIRIITKDKEFEEITNKEKLSILLKFFDELLFALKSNINPYKGTEFRAGKFKDFFNEIKEKNVKKDEHSQRLEDELKYEDWYVVDSFYGTSEEKGLIEFIKETIENLQNKYKKVYLLRNEEQYKIYDFKTGQGFQPDFILFLKETQKLCYQVFIEPKGDMLLDTDKWKNDFLREITKKYPKNVLKAESKDYILIGLPLFNQNENQEFMEEYNKIIT</sequence>
<dbReference type="Gene3D" id="3.40.50.300">
    <property type="entry name" value="P-loop containing nucleotide triphosphate hydrolases"/>
    <property type="match status" value="1"/>
</dbReference>
<organism evidence="2 3">
    <name type="scientific">Candidatus Nomurabacteria bacterium GW2011_GWA2_43_15</name>
    <dbReference type="NCBI Taxonomy" id="1618738"/>
    <lineage>
        <taxon>Bacteria</taxon>
        <taxon>Candidatus Nomuraibacteriota</taxon>
    </lineage>
</organism>
<name>A0A0G1FX95_9BACT</name>
<dbReference type="EMBL" id="LCFS01000018">
    <property type="protein sequence ID" value="KKS99591.1"/>
    <property type="molecule type" value="Genomic_DNA"/>
</dbReference>
<evidence type="ECO:0000313" key="2">
    <source>
        <dbReference type="EMBL" id="KKS99591.1"/>
    </source>
</evidence>
<dbReference type="GO" id="GO:0016787">
    <property type="term" value="F:hydrolase activity"/>
    <property type="evidence" value="ECO:0007669"/>
    <property type="project" value="InterPro"/>
</dbReference>
<dbReference type="STRING" id="1618738.UV76_C0018G0009"/>
<dbReference type="InterPro" id="IPR006935">
    <property type="entry name" value="Helicase/UvrB_N"/>
</dbReference>
<dbReference type="GO" id="GO:0005524">
    <property type="term" value="F:ATP binding"/>
    <property type="evidence" value="ECO:0007669"/>
    <property type="project" value="InterPro"/>
</dbReference>
<dbReference type="InterPro" id="IPR027417">
    <property type="entry name" value="P-loop_NTPase"/>
</dbReference>
<dbReference type="InterPro" id="IPR014001">
    <property type="entry name" value="Helicase_ATP-bd"/>
</dbReference>
<gene>
    <name evidence="2" type="ORF">UV76_C0018G0009</name>
</gene>
<dbReference type="SUPFAM" id="SSF52540">
    <property type="entry name" value="P-loop containing nucleoside triphosphate hydrolases"/>
    <property type="match status" value="2"/>
</dbReference>
<dbReference type="CDD" id="cd18785">
    <property type="entry name" value="SF2_C"/>
    <property type="match status" value="1"/>
</dbReference>
<dbReference type="Proteomes" id="UP000034646">
    <property type="component" value="Unassembled WGS sequence"/>
</dbReference>
<dbReference type="GO" id="GO:0005829">
    <property type="term" value="C:cytosol"/>
    <property type="evidence" value="ECO:0007669"/>
    <property type="project" value="TreeGrafter"/>
</dbReference>
<protein>
    <submittedName>
        <fullName evidence="2">Type III restriction enzyme, res subunit</fullName>
    </submittedName>
</protein>
<dbReference type="AlphaFoldDB" id="A0A0G1FX95"/>
<dbReference type="SMART" id="SM00487">
    <property type="entry name" value="DEXDc"/>
    <property type="match status" value="1"/>
</dbReference>
<dbReference type="PANTHER" id="PTHR47396:SF1">
    <property type="entry name" value="ATP-DEPENDENT HELICASE IRC3-RELATED"/>
    <property type="match status" value="1"/>
</dbReference>
<dbReference type="PATRIC" id="fig|1618738.3.peg.698"/>
<accession>A0A0G1FX95</accession>
<dbReference type="PANTHER" id="PTHR47396">
    <property type="entry name" value="TYPE I RESTRICTION ENZYME ECOKI R PROTEIN"/>
    <property type="match status" value="1"/>
</dbReference>